<feature type="compositionally biased region" description="Basic residues" evidence="2">
    <location>
        <begin position="295"/>
        <end position="304"/>
    </location>
</feature>
<dbReference type="PANTHER" id="PTHR43473:SF2">
    <property type="entry name" value="MAGNESIUM-CHELATASE SUBUNIT CHLD, CHLOROPLASTIC"/>
    <property type="match status" value="1"/>
</dbReference>
<reference evidence="4 5" key="1">
    <citation type="submission" date="2024-08" db="EMBL/GenBank/DDBJ databases">
        <title>Tateyamaria sp. nov., isolated from marine algae.</title>
        <authorList>
            <person name="Choi B.J."/>
            <person name="Kim J.M."/>
            <person name="Lee J.K."/>
            <person name="Choi D.G."/>
            <person name="Bayburt H."/>
            <person name="Baek J.H."/>
            <person name="Han D.M."/>
            <person name="Jeon C.O."/>
        </authorList>
    </citation>
    <scope>NUCLEOTIDE SEQUENCE [LARGE SCALE GENOMIC DNA]</scope>
    <source>
        <strain evidence="4 5">KMU-156</strain>
    </source>
</reference>
<dbReference type="PROSITE" id="PS50234">
    <property type="entry name" value="VWFA"/>
    <property type="match status" value="1"/>
</dbReference>
<keyword evidence="5" id="KW-1185">Reference proteome</keyword>
<feature type="region of interest" description="Disordered" evidence="2">
    <location>
        <begin position="225"/>
        <end position="256"/>
    </location>
</feature>
<accession>A0ABW8V4I5</accession>
<gene>
    <name evidence="4" type="ORF">ACERZ8_21135</name>
</gene>
<keyword evidence="4" id="KW-0436">Ligase</keyword>
<dbReference type="NCBIfam" id="NF009943">
    <property type="entry name" value="PRK13406.1"/>
    <property type="match status" value="1"/>
</dbReference>
<feature type="region of interest" description="Disordered" evidence="2">
    <location>
        <begin position="281"/>
        <end position="315"/>
    </location>
</feature>
<evidence type="ECO:0000259" key="3">
    <source>
        <dbReference type="PROSITE" id="PS50234"/>
    </source>
</evidence>
<dbReference type="SUPFAM" id="SSF53300">
    <property type="entry name" value="vWA-like"/>
    <property type="match status" value="1"/>
</dbReference>
<dbReference type="CDD" id="cd01451">
    <property type="entry name" value="vWA_Magnesium_chelatase"/>
    <property type="match status" value="1"/>
</dbReference>
<evidence type="ECO:0000256" key="2">
    <source>
        <dbReference type="SAM" id="MobiDB-lite"/>
    </source>
</evidence>
<proteinExistence type="inferred from homology"/>
<dbReference type="InterPro" id="IPR036465">
    <property type="entry name" value="vWFA_dom_sf"/>
</dbReference>
<dbReference type="InterPro" id="IPR041702">
    <property type="entry name" value="BchD/ChlD_VWA"/>
</dbReference>
<comment type="similarity">
    <text evidence="1">Belongs to the Mg-chelatase subunits D/I family.</text>
</comment>
<dbReference type="InterPro" id="IPR041628">
    <property type="entry name" value="ChlI/MoxR_AAA_lid"/>
</dbReference>
<dbReference type="GO" id="GO:0016851">
    <property type="term" value="F:magnesium chelatase activity"/>
    <property type="evidence" value="ECO:0007669"/>
    <property type="project" value="UniProtKB-EC"/>
</dbReference>
<feature type="domain" description="VWFA" evidence="3">
    <location>
        <begin position="364"/>
        <end position="519"/>
    </location>
</feature>
<dbReference type="PANTHER" id="PTHR43473">
    <property type="entry name" value="MAGNESIUM-CHELATASE SUBUNIT CHLD, CHLOROPLASTIC"/>
    <property type="match status" value="1"/>
</dbReference>
<name>A0ABW8V4I5_9RHOB</name>
<protein>
    <submittedName>
        <fullName evidence="4">Magnesium chelatase subunit D</fullName>
        <ecNumber evidence="4">6.6.1.1</ecNumber>
    </submittedName>
</protein>
<dbReference type="EC" id="6.6.1.1" evidence="4"/>
<dbReference type="EMBL" id="JBHDIY010000003">
    <property type="protein sequence ID" value="MFL4472263.1"/>
    <property type="molecule type" value="Genomic_DNA"/>
</dbReference>
<dbReference type="RefSeq" id="WP_407594413.1">
    <property type="nucleotide sequence ID" value="NZ_JBHDIY010000003.1"/>
</dbReference>
<dbReference type="Pfam" id="PF13519">
    <property type="entry name" value="VWA_2"/>
    <property type="match status" value="1"/>
</dbReference>
<comment type="caution">
    <text evidence="4">The sequence shown here is derived from an EMBL/GenBank/DDBJ whole genome shotgun (WGS) entry which is preliminary data.</text>
</comment>
<dbReference type="Proteomes" id="UP001627408">
    <property type="component" value="Unassembled WGS sequence"/>
</dbReference>
<evidence type="ECO:0000256" key="1">
    <source>
        <dbReference type="ARBA" id="ARBA00005799"/>
    </source>
</evidence>
<dbReference type="SMART" id="SM00327">
    <property type="entry name" value="VWA"/>
    <property type="match status" value="1"/>
</dbReference>
<dbReference type="Gene3D" id="3.40.50.410">
    <property type="entry name" value="von Willebrand factor, type A domain"/>
    <property type="match status" value="1"/>
</dbReference>
<evidence type="ECO:0000313" key="5">
    <source>
        <dbReference type="Proteomes" id="UP001627408"/>
    </source>
</evidence>
<dbReference type="Pfam" id="PF17863">
    <property type="entry name" value="AAA_lid_2"/>
    <property type="match status" value="1"/>
</dbReference>
<dbReference type="Gene3D" id="1.10.8.80">
    <property type="entry name" value="Magnesium chelatase subunit I, C-Terminal domain"/>
    <property type="match status" value="1"/>
</dbReference>
<evidence type="ECO:0000313" key="4">
    <source>
        <dbReference type="EMBL" id="MFL4472263.1"/>
    </source>
</evidence>
<organism evidence="4 5">
    <name type="scientific">Tateyamaria armeniaca</name>
    <dbReference type="NCBI Taxonomy" id="2518930"/>
    <lineage>
        <taxon>Bacteria</taxon>
        <taxon>Pseudomonadati</taxon>
        <taxon>Pseudomonadota</taxon>
        <taxon>Alphaproteobacteria</taxon>
        <taxon>Rhodobacterales</taxon>
        <taxon>Roseobacteraceae</taxon>
        <taxon>Tateyamaria</taxon>
    </lineage>
</organism>
<dbReference type="InterPro" id="IPR002035">
    <property type="entry name" value="VWF_A"/>
</dbReference>
<sequence length="546" mass="57591">MSDETWHNAALALKLLEIDPVGLGGAVVRMAASPARDALLAEFQPGPPLRKLPVNISDEQLFGGIDLSATLASSEVIENIGFFDKPYMAVIPMAERCPVALAAKLATLANQGLTQGFLAIDEGIEADERTPDVLAERLAFHISPQGRAPTVPAGTAPTGERVNRDDALTQLTLIAARFGISSLRAPTLAHRAAQAHASLMGRDHLTESDIAAAATLVFPHRATRVPEAEQAAQDDTPPPPPEVDETEGQGRDQDLSLPDTDMLIAAVKSLLPEGLLTGLVPAGTSRQAGGAGAGQKRKSNRRGRPLPSRPGRFDGTTRIDLIATLRTAAPWQPLRRQQTPDRPGLLFRPSDIRLKRYQEQSDRLLIFCVDASGSAAVSRLGEAKGAIELLLGEAYASRDQVALISFRGDAAEVLLPPTRSLVQTKRRLSALPGGGGTPLAAGLQSALVLALQSRTRGMTPTVILITDGRANIALDGSANRAQAGEDATRIAHALRASDISGLVIDMSNRPQPALAELSQTLAAPYVPLPRADAHRLTGAVHAALDG</sequence>